<dbReference type="RefSeq" id="WP_126076810.1">
    <property type="nucleotide sequence ID" value="NZ_CP051166.1"/>
</dbReference>
<comment type="caution">
    <text evidence="2">The sequence shown here is derived from an EMBL/GenBank/DDBJ whole genome shotgun (WGS) entry which is preliminary data.</text>
</comment>
<feature type="compositionally biased region" description="Basic and acidic residues" evidence="1">
    <location>
        <begin position="41"/>
        <end position="50"/>
    </location>
</feature>
<accession>A0A430HFE2</accession>
<sequence length="63" mass="7449">MKTIKPDSQPASRIEREIERERDQRHKNDDERSGTSPASDFRIKDARESSDSGILHRSRSRYY</sequence>
<feature type="region of interest" description="Disordered" evidence="1">
    <location>
        <begin position="1"/>
        <end position="63"/>
    </location>
</feature>
<evidence type="ECO:0000256" key="1">
    <source>
        <dbReference type="SAM" id="MobiDB-lite"/>
    </source>
</evidence>
<reference evidence="2 3" key="1">
    <citation type="submission" date="2018-12" db="EMBL/GenBank/DDBJ databases">
        <authorList>
            <person name="Yang E."/>
        </authorList>
    </citation>
    <scope>NUCLEOTIDE SEQUENCE [LARGE SCALE GENOMIC DNA]</scope>
    <source>
        <strain evidence="2 3">SOD</strain>
    </source>
</reference>
<proteinExistence type="predicted"/>
<dbReference type="Proteomes" id="UP000278085">
    <property type="component" value="Unassembled WGS sequence"/>
</dbReference>
<organism evidence="2 3">
    <name type="scientific">Massilia atriviolacea</name>
    <dbReference type="NCBI Taxonomy" id="2495579"/>
    <lineage>
        <taxon>Bacteria</taxon>
        <taxon>Pseudomonadati</taxon>
        <taxon>Pseudomonadota</taxon>
        <taxon>Betaproteobacteria</taxon>
        <taxon>Burkholderiales</taxon>
        <taxon>Oxalobacteraceae</taxon>
        <taxon>Telluria group</taxon>
        <taxon>Massilia</taxon>
    </lineage>
</organism>
<dbReference type="AlphaFoldDB" id="A0A430HFE2"/>
<name>A0A430HFE2_9BURK</name>
<dbReference type="EMBL" id="RXLQ01000017">
    <property type="protein sequence ID" value="RSZ56229.1"/>
    <property type="molecule type" value="Genomic_DNA"/>
</dbReference>
<feature type="compositionally biased region" description="Basic and acidic residues" evidence="1">
    <location>
        <begin position="13"/>
        <end position="33"/>
    </location>
</feature>
<protein>
    <submittedName>
        <fullName evidence="2">Uncharacterized protein</fullName>
    </submittedName>
</protein>
<evidence type="ECO:0000313" key="3">
    <source>
        <dbReference type="Proteomes" id="UP000278085"/>
    </source>
</evidence>
<gene>
    <name evidence="2" type="ORF">EJB06_25355</name>
</gene>
<evidence type="ECO:0000313" key="2">
    <source>
        <dbReference type="EMBL" id="RSZ56229.1"/>
    </source>
</evidence>
<dbReference type="OrthoDB" id="8780391at2"/>
<keyword evidence="3" id="KW-1185">Reference proteome</keyword>